<evidence type="ECO:0000256" key="1">
    <source>
        <dbReference type="ARBA" id="ARBA00010136"/>
    </source>
</evidence>
<proteinExistence type="inferred from homology"/>
<dbReference type="InterPro" id="IPR050344">
    <property type="entry name" value="Peptidase_M1_aminopeptidases"/>
</dbReference>
<dbReference type="GeneID" id="102809146"/>
<dbReference type="RefSeq" id="XP_006822459.1">
    <property type="nucleotide sequence ID" value="XM_006822396.1"/>
</dbReference>
<accession>A0ABM0MR18</accession>
<protein>
    <submittedName>
        <fullName evidence="4">Aminopeptidase N-like</fullName>
    </submittedName>
</protein>
<dbReference type="Pfam" id="PF11838">
    <property type="entry name" value="ERAP1_C"/>
    <property type="match status" value="1"/>
</dbReference>
<dbReference type="Proteomes" id="UP000694865">
    <property type="component" value="Unplaced"/>
</dbReference>
<reference evidence="4" key="1">
    <citation type="submission" date="2025-08" db="UniProtKB">
        <authorList>
            <consortium name="RefSeq"/>
        </authorList>
    </citation>
    <scope>IDENTIFICATION</scope>
    <source>
        <tissue evidence="4">Testes</tissue>
    </source>
</reference>
<dbReference type="Gene3D" id="1.25.50.20">
    <property type="match status" value="1"/>
</dbReference>
<evidence type="ECO:0000259" key="2">
    <source>
        <dbReference type="Pfam" id="PF11838"/>
    </source>
</evidence>
<keyword evidence="3" id="KW-1185">Reference proteome</keyword>
<name>A0ABM0MR18_SACKO</name>
<dbReference type="InterPro" id="IPR024571">
    <property type="entry name" value="ERAP1-like_C_dom"/>
</dbReference>
<feature type="domain" description="ERAP1-like C-terminal" evidence="2">
    <location>
        <begin position="3"/>
        <end position="144"/>
    </location>
</feature>
<dbReference type="PANTHER" id="PTHR11533:SF294">
    <property type="entry name" value="THYROTROPIN-RELEASING HORMONE-DEGRADING ECTOENZYME"/>
    <property type="match status" value="1"/>
</dbReference>
<sequence length="181" mass="20762">MADPENNPIETSVRPAIYCIAIKFGSDKEWQFAHNQSLTNPEERESLRSAMGCSRNEILGRYIEEFTNDPSQAHTVIEDVRSKSAMGYSVAWHYVMNNFDALNSTLGESAYNVVWTFSPWMNTDYDLQQLLGFAARYPDMPSYAAQGFYEAKLKVETNIAWMKRNRQGITNWLNNVVINNI</sequence>
<organism evidence="3 4">
    <name type="scientific">Saccoglossus kowalevskii</name>
    <name type="common">Acorn worm</name>
    <dbReference type="NCBI Taxonomy" id="10224"/>
    <lineage>
        <taxon>Eukaryota</taxon>
        <taxon>Metazoa</taxon>
        <taxon>Hemichordata</taxon>
        <taxon>Enteropneusta</taxon>
        <taxon>Harrimaniidae</taxon>
        <taxon>Saccoglossus</taxon>
    </lineage>
</organism>
<gene>
    <name evidence="4" type="primary">LOC102809146</name>
</gene>
<comment type="similarity">
    <text evidence="1">Belongs to the peptidase M1 family.</text>
</comment>
<evidence type="ECO:0000313" key="3">
    <source>
        <dbReference type="Proteomes" id="UP000694865"/>
    </source>
</evidence>
<dbReference type="PANTHER" id="PTHR11533">
    <property type="entry name" value="PROTEASE M1 ZINC METALLOPROTEASE"/>
    <property type="match status" value="1"/>
</dbReference>
<evidence type="ECO:0000313" key="4">
    <source>
        <dbReference type="RefSeq" id="XP_006822459.1"/>
    </source>
</evidence>